<reference evidence="9 10" key="1">
    <citation type="submission" date="2023-03" db="EMBL/GenBank/DDBJ databases">
        <title>Draft genome sequence of the bacteria which degrade cell wall of Tricholomamatutake.</title>
        <authorList>
            <person name="Konishi Y."/>
            <person name="Fukuta Y."/>
            <person name="Shirasaka N."/>
        </authorList>
    </citation>
    <scope>NUCLEOTIDE SEQUENCE [LARGE SCALE GENOMIC DNA]</scope>
    <source>
        <strain evidence="10">mu1</strain>
    </source>
</reference>
<dbReference type="PANTHER" id="PTHR30151:SF20">
    <property type="entry name" value="ABC TRANSPORTER PERMEASE PROTEIN HI_0355-RELATED"/>
    <property type="match status" value="1"/>
</dbReference>
<comment type="subcellular location">
    <subcellularLocation>
        <location evidence="1 7">Cell membrane</location>
        <topology evidence="1 7">Multi-pass membrane protein</topology>
    </subcellularLocation>
</comment>
<evidence type="ECO:0000256" key="4">
    <source>
        <dbReference type="ARBA" id="ARBA00022692"/>
    </source>
</evidence>
<feature type="transmembrane region" description="Helical" evidence="7">
    <location>
        <begin position="223"/>
        <end position="244"/>
    </location>
</feature>
<feature type="transmembrane region" description="Helical" evidence="7">
    <location>
        <begin position="127"/>
        <end position="146"/>
    </location>
</feature>
<comment type="similarity">
    <text evidence="7">Belongs to the binding-protein-dependent transport system permease family.</text>
</comment>
<keyword evidence="5 7" id="KW-1133">Transmembrane helix</keyword>
<evidence type="ECO:0000256" key="7">
    <source>
        <dbReference type="RuleBase" id="RU363032"/>
    </source>
</evidence>
<evidence type="ECO:0000259" key="8">
    <source>
        <dbReference type="PROSITE" id="PS50928"/>
    </source>
</evidence>
<dbReference type="InterPro" id="IPR000515">
    <property type="entry name" value="MetI-like"/>
</dbReference>
<dbReference type="EMBL" id="BSSQ01000028">
    <property type="protein sequence ID" value="GLX71205.1"/>
    <property type="molecule type" value="Genomic_DNA"/>
</dbReference>
<feature type="domain" description="ABC transmembrane type-1" evidence="8">
    <location>
        <begin position="61"/>
        <end position="241"/>
    </location>
</feature>
<dbReference type="SUPFAM" id="SSF161098">
    <property type="entry name" value="MetI-like"/>
    <property type="match status" value="1"/>
</dbReference>
<keyword evidence="4 7" id="KW-0812">Transmembrane</keyword>
<dbReference type="Pfam" id="PF00528">
    <property type="entry name" value="BPD_transp_1"/>
    <property type="match status" value="1"/>
</dbReference>
<evidence type="ECO:0000256" key="3">
    <source>
        <dbReference type="ARBA" id="ARBA00022475"/>
    </source>
</evidence>
<dbReference type="PANTHER" id="PTHR30151">
    <property type="entry name" value="ALKANE SULFONATE ABC TRANSPORTER-RELATED, MEMBRANE SUBUNIT"/>
    <property type="match status" value="1"/>
</dbReference>
<dbReference type="Gene3D" id="1.10.3720.10">
    <property type="entry name" value="MetI-like"/>
    <property type="match status" value="1"/>
</dbReference>
<dbReference type="PROSITE" id="PS50928">
    <property type="entry name" value="ABC_TM1"/>
    <property type="match status" value="1"/>
</dbReference>
<feature type="transmembrane region" description="Helical" evidence="7">
    <location>
        <begin position="12"/>
        <end position="30"/>
    </location>
</feature>
<evidence type="ECO:0000313" key="9">
    <source>
        <dbReference type="EMBL" id="GLX71205.1"/>
    </source>
</evidence>
<keyword evidence="2 7" id="KW-0813">Transport</keyword>
<sequence length="260" mass="28257">MGNKGRRSLHAIWPSALLVLILLAAWQLSVDSGLVPEWQLPSPITIVKEMAEVWPRLMDNASATVSLALIGFAGGALAGFALAAILHLIPIVRKAVYPLLVVTQNVPVIAIGPILTIWLGYGVLPKLILVWIVCFFPVSVAMLNGFKDTDPTLRNYMQMIGAGKWQLFMRLELPNAVTHLFSGLKIAASYAVLSAVVAEWLGADKGLGHYMILSSKGYEPARVFASVVLIVLLSLALYGLVALVEKLVIRWRPVKGEVRS</sequence>
<accession>A0ABQ6GL17</accession>
<comment type="caution">
    <text evidence="9">The sequence shown here is derived from an EMBL/GenBank/DDBJ whole genome shotgun (WGS) entry which is preliminary data.</text>
</comment>
<feature type="transmembrane region" description="Helical" evidence="7">
    <location>
        <begin position="96"/>
        <end position="121"/>
    </location>
</feature>
<name>A0ABQ6GL17_9BACL</name>
<evidence type="ECO:0000256" key="6">
    <source>
        <dbReference type="ARBA" id="ARBA00023136"/>
    </source>
</evidence>
<proteinExistence type="inferred from homology"/>
<dbReference type="Proteomes" id="UP001157114">
    <property type="component" value="Unassembled WGS sequence"/>
</dbReference>
<dbReference type="CDD" id="cd06261">
    <property type="entry name" value="TM_PBP2"/>
    <property type="match status" value="1"/>
</dbReference>
<evidence type="ECO:0000313" key="10">
    <source>
        <dbReference type="Proteomes" id="UP001157114"/>
    </source>
</evidence>
<evidence type="ECO:0000256" key="1">
    <source>
        <dbReference type="ARBA" id="ARBA00004651"/>
    </source>
</evidence>
<evidence type="ECO:0000256" key="5">
    <source>
        <dbReference type="ARBA" id="ARBA00022989"/>
    </source>
</evidence>
<keyword evidence="3" id="KW-1003">Cell membrane</keyword>
<keyword evidence="6 7" id="KW-0472">Membrane</keyword>
<feature type="transmembrane region" description="Helical" evidence="7">
    <location>
        <begin position="65"/>
        <end position="89"/>
    </location>
</feature>
<keyword evidence="10" id="KW-1185">Reference proteome</keyword>
<feature type="transmembrane region" description="Helical" evidence="7">
    <location>
        <begin position="180"/>
        <end position="203"/>
    </location>
</feature>
<gene>
    <name evidence="9" type="ORF">MU1_55540</name>
</gene>
<evidence type="ECO:0000256" key="2">
    <source>
        <dbReference type="ARBA" id="ARBA00022448"/>
    </source>
</evidence>
<dbReference type="RefSeq" id="WP_284242009.1">
    <property type="nucleotide sequence ID" value="NZ_BSSQ01000028.1"/>
</dbReference>
<protein>
    <submittedName>
        <fullName evidence="9">Nitrate ABC transporter permease</fullName>
    </submittedName>
</protein>
<organism evidence="9 10">
    <name type="scientific">Paenibacillus glycanilyticus</name>
    <dbReference type="NCBI Taxonomy" id="126569"/>
    <lineage>
        <taxon>Bacteria</taxon>
        <taxon>Bacillati</taxon>
        <taxon>Bacillota</taxon>
        <taxon>Bacilli</taxon>
        <taxon>Bacillales</taxon>
        <taxon>Paenibacillaceae</taxon>
        <taxon>Paenibacillus</taxon>
    </lineage>
</organism>
<dbReference type="InterPro" id="IPR035906">
    <property type="entry name" value="MetI-like_sf"/>
</dbReference>